<dbReference type="AlphaFoldDB" id="A0AB74CRI3"/>
<proteinExistence type="predicted"/>
<gene>
    <name evidence="1" type="ORF">CA14_009419</name>
</gene>
<sequence>MAVNLPLELLSEIARILHHDSVCLVPYTTVCRQWQTAFEPIIYSDLIVYSDETHKDDGQEGISLAHLQKLTTGAGAMRRAYIRTLRYDILVPFELLDWITCKREPIEQYSMANPVREANDWAFQTAIIDIFRKLSLWEQNHRLSLDLGLLGRRVGEKPAPEPNTSYSSIAGDYRHDFTTGRTDAVPPYRARLHNNDASVLAYASCVGKLSFTNKRVAYNALGECRHRYHQIWAGTVAQIVQHCQAVTELYLNLDEWVRPDHLDYIQARREAVSELFSNAPRSLRILHYTNQSENPWKDSLPALNVLSTEVDTLAINLQGLSISLRELKLEYTSLTLDFLWPLDNVGHPLSSTASLNWPNLTRMEFNYVPPWLPSGQWLALPTPDDQEQIDKIEDWEEEICDWESGCVDRSINDDEQFHRFFISLGYAARHMPLLRSIEFELNHNPTTSFNFKRDSDTTTAKWESDADLEYRPDERVAKAWMFQLKDMEITGPWDLQFIPTERTGGTPNSHAALPRLHSVPFGRYRELARQTPLQTLQLKPWPTYC</sequence>
<evidence type="ECO:0000313" key="1">
    <source>
        <dbReference type="EMBL" id="RMZ48521.1"/>
    </source>
</evidence>
<evidence type="ECO:0008006" key="3">
    <source>
        <dbReference type="Google" id="ProtNLM"/>
    </source>
</evidence>
<name>A0AB74CRI3_ASPFL</name>
<reference evidence="1 2" key="1">
    <citation type="submission" date="2018-07" db="EMBL/GenBank/DDBJ databases">
        <title>Identification of spontaneous genetic mutation associated with occurrence of a yellow conidial color mutant of Aspergillus flavus.</title>
        <authorList>
            <person name="Chang P.-K."/>
            <person name="Mack B.M."/>
            <person name="Scharfenstein L."/>
            <person name="Gilbert M.K."/>
        </authorList>
    </citation>
    <scope>NUCLEOTIDE SEQUENCE [LARGE SCALE GENOMIC DNA]</scope>
    <source>
        <strain evidence="1 2">CA14</strain>
    </source>
</reference>
<protein>
    <recommendedName>
        <fullName evidence="3">F-box domain-containing protein</fullName>
    </recommendedName>
</protein>
<accession>A0AB74CRI3</accession>
<comment type="caution">
    <text evidence="1">The sequence shown here is derived from an EMBL/GenBank/DDBJ whole genome shotgun (WGS) entry which is preliminary data.</text>
</comment>
<evidence type="ECO:0000313" key="2">
    <source>
        <dbReference type="Proteomes" id="UP000275480"/>
    </source>
</evidence>
<dbReference type="EMBL" id="QQZZ01000009">
    <property type="protein sequence ID" value="RMZ48521.1"/>
    <property type="molecule type" value="Genomic_DNA"/>
</dbReference>
<organism evidence="1 2">
    <name type="scientific">Aspergillus flavus</name>
    <dbReference type="NCBI Taxonomy" id="5059"/>
    <lineage>
        <taxon>Eukaryota</taxon>
        <taxon>Fungi</taxon>
        <taxon>Dikarya</taxon>
        <taxon>Ascomycota</taxon>
        <taxon>Pezizomycotina</taxon>
        <taxon>Eurotiomycetes</taxon>
        <taxon>Eurotiomycetidae</taxon>
        <taxon>Eurotiales</taxon>
        <taxon>Aspergillaceae</taxon>
        <taxon>Aspergillus</taxon>
        <taxon>Aspergillus subgen. Circumdati</taxon>
    </lineage>
</organism>
<dbReference type="Proteomes" id="UP000275480">
    <property type="component" value="Unassembled WGS sequence"/>
</dbReference>